<protein>
    <recommendedName>
        <fullName evidence="4">EF-hand domain-containing protein</fullName>
    </recommendedName>
</protein>
<dbReference type="OrthoDB" id="2414672at2"/>
<dbReference type="EMBL" id="JACGQI010000028">
    <property type="protein sequence ID" value="MBF2231107.1"/>
    <property type="molecule type" value="Genomic_DNA"/>
</dbReference>
<evidence type="ECO:0000313" key="3">
    <source>
        <dbReference type="Proteomes" id="UP000648077"/>
    </source>
</evidence>
<dbReference type="PROSITE" id="PS00018">
    <property type="entry name" value="EF_HAND_1"/>
    <property type="match status" value="1"/>
</dbReference>
<accession>A0A509LNJ4</accession>
<reference evidence="2" key="1">
    <citation type="submission" date="2020-08" db="EMBL/GenBank/DDBJ databases">
        <title>Changes in the skin microbiome associated with squamous cell carcinoma in transplant recipients.</title>
        <authorList>
            <person name="Zaugg J."/>
            <person name="Krueger A."/>
            <person name="Lachner N."/>
        </authorList>
    </citation>
    <scope>NUCLEOTIDE SEQUENCE</scope>
    <source>
        <strain evidence="2">R5988</strain>
    </source>
</reference>
<comment type="caution">
    <text evidence="2">The sequence shown here is derived from an EMBL/GenBank/DDBJ whole genome shotgun (WGS) entry which is preliminary data.</text>
</comment>
<gene>
    <name evidence="2" type="ORF">H3963_11920</name>
</gene>
<dbReference type="Proteomes" id="UP000648077">
    <property type="component" value="Unassembled WGS sequence"/>
</dbReference>
<evidence type="ECO:0000313" key="2">
    <source>
        <dbReference type="EMBL" id="MBF2231107.1"/>
    </source>
</evidence>
<feature type="region of interest" description="Disordered" evidence="1">
    <location>
        <begin position="39"/>
        <end position="148"/>
    </location>
</feature>
<evidence type="ECO:0000256" key="1">
    <source>
        <dbReference type="SAM" id="MobiDB-lite"/>
    </source>
</evidence>
<evidence type="ECO:0008006" key="4">
    <source>
        <dbReference type="Google" id="ProtNLM"/>
    </source>
</evidence>
<dbReference type="InterPro" id="IPR018247">
    <property type="entry name" value="EF_Hand_1_Ca_BS"/>
</dbReference>
<proteinExistence type="predicted"/>
<dbReference type="RefSeq" id="WP_002504704.1">
    <property type="nucleotide sequence ID" value="NZ_CAJUXF010000160.1"/>
</dbReference>
<dbReference type="AlphaFoldDB" id="A0A509LNJ4"/>
<feature type="compositionally biased region" description="Polar residues" evidence="1">
    <location>
        <begin position="59"/>
        <end position="69"/>
    </location>
</feature>
<name>A0A509LNJ4_STAEP</name>
<sequence>MKKIFASLGVILLVAILGVAVVFAYGSYKDLELKKEEAKLKDKKNKKIDKNKTTENENQDQINNQTITAPNEKAQYGNNLGVQEKSTDKNDPNGVLRFDTNGDGLISTSEVTPEAQKLVDEGKLQPSSDRMVEEWTKNKNNVDNTYDYDESYKKQQEMYKKAARGEVPEPGETIK</sequence>
<organism evidence="2 3">
    <name type="scientific">Staphylococcus epidermidis</name>
    <dbReference type="NCBI Taxonomy" id="1282"/>
    <lineage>
        <taxon>Bacteria</taxon>
        <taxon>Bacillati</taxon>
        <taxon>Bacillota</taxon>
        <taxon>Bacilli</taxon>
        <taxon>Bacillales</taxon>
        <taxon>Staphylococcaceae</taxon>
        <taxon>Staphylococcus</taxon>
    </lineage>
</organism>